<comment type="subcellular location">
    <subcellularLocation>
        <location evidence="1">Membrane</location>
        <topology evidence="1">Single-pass type II membrane protein</topology>
    </subcellularLocation>
</comment>
<dbReference type="Pfam" id="PF02485">
    <property type="entry name" value="Branch"/>
    <property type="match status" value="1"/>
</dbReference>
<dbReference type="Proteomes" id="UP001595955">
    <property type="component" value="Unassembled WGS sequence"/>
</dbReference>
<proteinExistence type="predicted"/>
<evidence type="ECO:0000313" key="7">
    <source>
        <dbReference type="Proteomes" id="UP001595955"/>
    </source>
</evidence>
<protein>
    <submittedName>
        <fullName evidence="6">Beta-1,6-N-acetylglucosaminyltransferase</fullName>
    </submittedName>
</protein>
<evidence type="ECO:0000313" key="6">
    <source>
        <dbReference type="EMBL" id="MFC4553891.1"/>
    </source>
</evidence>
<keyword evidence="7" id="KW-1185">Reference proteome</keyword>
<sequence length="303" mass="34048">MSLDSIAYVVLAHEAPRTLDALLQELAPAPTFVHLDLQARSRLLRDVPSLALASVTVSKRCRCLHWGGYSVVEAMLETLELALSATTDRQERFVFLSGQCLPLRPLEEFAHYLLEDAPLVLCRGYSLREHPTPTMAMERVTRSHWLDGTLGHLRKKGFRHMAALTRHALKAARVCEPALPGNLQHAAGSQWTAIPRKLAVELVAAYRDGKFRYLKNSYAPDEVVIPTYVYNTSWARHTLFGELEPATSPTMAGYSNFHWLRPSMSGTVDSHDVDLALASKAYFIRKISLEQDPSLKQRIESSW</sequence>
<dbReference type="EMBL" id="JBHSGF010000001">
    <property type="protein sequence ID" value="MFC4553891.1"/>
    <property type="molecule type" value="Genomic_DNA"/>
</dbReference>
<dbReference type="RefSeq" id="WP_122823121.1">
    <property type="nucleotide sequence ID" value="NZ_CP033325.1"/>
</dbReference>
<comment type="caution">
    <text evidence="6">The sequence shown here is derived from an EMBL/GenBank/DDBJ whole genome shotgun (WGS) entry which is preliminary data.</text>
</comment>
<keyword evidence="2" id="KW-0328">Glycosyltransferase</keyword>
<evidence type="ECO:0000256" key="2">
    <source>
        <dbReference type="ARBA" id="ARBA00022676"/>
    </source>
</evidence>
<organism evidence="6 7">
    <name type="scientific">Georgenia faecalis</name>
    <dbReference type="NCBI Taxonomy" id="2483799"/>
    <lineage>
        <taxon>Bacteria</taxon>
        <taxon>Bacillati</taxon>
        <taxon>Actinomycetota</taxon>
        <taxon>Actinomycetes</taxon>
        <taxon>Micrococcales</taxon>
        <taxon>Bogoriellaceae</taxon>
        <taxon>Georgenia</taxon>
    </lineage>
</organism>
<keyword evidence="3" id="KW-0808">Transferase</keyword>
<accession>A0ABV9D5E6</accession>
<keyword evidence="5" id="KW-0325">Glycoprotein</keyword>
<evidence type="ECO:0000256" key="5">
    <source>
        <dbReference type="ARBA" id="ARBA00023180"/>
    </source>
</evidence>
<evidence type="ECO:0000256" key="3">
    <source>
        <dbReference type="ARBA" id="ARBA00022679"/>
    </source>
</evidence>
<evidence type="ECO:0000256" key="1">
    <source>
        <dbReference type="ARBA" id="ARBA00004606"/>
    </source>
</evidence>
<gene>
    <name evidence="6" type="ORF">ACFO3F_01400</name>
</gene>
<reference evidence="7" key="1">
    <citation type="journal article" date="2019" name="Int. J. Syst. Evol. Microbiol.">
        <title>The Global Catalogue of Microorganisms (GCM) 10K type strain sequencing project: providing services to taxonomists for standard genome sequencing and annotation.</title>
        <authorList>
            <consortium name="The Broad Institute Genomics Platform"/>
            <consortium name="The Broad Institute Genome Sequencing Center for Infectious Disease"/>
            <person name="Wu L."/>
            <person name="Ma J."/>
        </authorList>
    </citation>
    <scope>NUCLEOTIDE SEQUENCE [LARGE SCALE GENOMIC DNA]</scope>
    <source>
        <strain evidence="7">JCM 3369</strain>
    </source>
</reference>
<evidence type="ECO:0000256" key="4">
    <source>
        <dbReference type="ARBA" id="ARBA00023136"/>
    </source>
</evidence>
<name>A0ABV9D5E6_9MICO</name>
<keyword evidence="4" id="KW-0472">Membrane</keyword>
<dbReference type="InterPro" id="IPR003406">
    <property type="entry name" value="Glyco_trans_14"/>
</dbReference>